<accession>A0A0V1MR52</accession>
<comment type="caution">
    <text evidence="1">The sequence shown here is derived from an EMBL/GenBank/DDBJ whole genome shotgun (WGS) entry which is preliminary data.</text>
</comment>
<reference evidence="1 2" key="1">
    <citation type="submission" date="2015-01" db="EMBL/GenBank/DDBJ databases">
        <title>Evolution of Trichinella species and genotypes.</title>
        <authorList>
            <person name="Korhonen P.K."/>
            <person name="Edoardo P."/>
            <person name="Giuseppe L.R."/>
            <person name="Gasser R.B."/>
        </authorList>
    </citation>
    <scope>NUCLEOTIDE SEQUENCE [LARGE SCALE GENOMIC DNA]</scope>
    <source>
        <strain evidence="1">ISS1980</strain>
    </source>
</reference>
<protein>
    <submittedName>
        <fullName evidence="1">Uncharacterized protein</fullName>
    </submittedName>
</protein>
<proteinExistence type="predicted"/>
<evidence type="ECO:0000313" key="2">
    <source>
        <dbReference type="Proteomes" id="UP000054843"/>
    </source>
</evidence>
<keyword evidence="2" id="KW-1185">Reference proteome</keyword>
<dbReference type="EMBL" id="JYDO01000052">
    <property type="protein sequence ID" value="KRZ74281.1"/>
    <property type="molecule type" value="Genomic_DNA"/>
</dbReference>
<dbReference type="AlphaFoldDB" id="A0A0V1MR52"/>
<organism evidence="1 2">
    <name type="scientific">Trichinella papuae</name>
    <dbReference type="NCBI Taxonomy" id="268474"/>
    <lineage>
        <taxon>Eukaryota</taxon>
        <taxon>Metazoa</taxon>
        <taxon>Ecdysozoa</taxon>
        <taxon>Nematoda</taxon>
        <taxon>Enoplea</taxon>
        <taxon>Dorylaimia</taxon>
        <taxon>Trichinellida</taxon>
        <taxon>Trichinellidae</taxon>
        <taxon>Trichinella</taxon>
    </lineage>
</organism>
<sequence length="83" mass="9394">MTWLQRRLFTGCWICQQRWLAVMNEQDSHLSMPSQTGGQAFGRLVFQQFCHSFAPPGRALFLSNISSQINILHVGLLVCSALI</sequence>
<name>A0A0V1MR52_9BILA</name>
<dbReference type="Proteomes" id="UP000054843">
    <property type="component" value="Unassembled WGS sequence"/>
</dbReference>
<gene>
    <name evidence="1" type="ORF">T10_2752</name>
</gene>
<evidence type="ECO:0000313" key="1">
    <source>
        <dbReference type="EMBL" id="KRZ74281.1"/>
    </source>
</evidence>